<evidence type="ECO:0000256" key="6">
    <source>
        <dbReference type="ARBA" id="ARBA00022827"/>
    </source>
</evidence>
<dbReference type="Pfam" id="PF02913">
    <property type="entry name" value="FAD-oxidase_C"/>
    <property type="match status" value="1"/>
</dbReference>
<keyword evidence="15" id="KW-1185">Reference proteome</keyword>
<dbReference type="PANTHER" id="PTHR43716">
    <property type="entry name" value="D-2-HYDROXYGLUTARATE DEHYDROGENASE, MITOCHONDRIAL"/>
    <property type="match status" value="1"/>
</dbReference>
<evidence type="ECO:0000256" key="2">
    <source>
        <dbReference type="ARBA" id="ARBA00004275"/>
    </source>
</evidence>
<keyword evidence="8" id="KW-0576">Peroxisome</keyword>
<name>A0AAV8YSW0_9CUCU</name>
<comment type="function">
    <text evidence="11">Catalyzes the oxidation of D-2-hydroxyglutarate (D-2-HG) to alpha-ketoglutarate. Also catalyzes the oxidation of other D-2-hydroxyacids, such as D-malate (D-MAL) and D-lactate (D-LAC). Exhibits high activities towards D-2-HG and D-MAL but a very weak activity towards D-LAC.</text>
</comment>
<evidence type="ECO:0000256" key="11">
    <source>
        <dbReference type="ARBA" id="ARBA00045410"/>
    </source>
</evidence>
<proteinExistence type="inferred from homology"/>
<evidence type="ECO:0000256" key="8">
    <source>
        <dbReference type="ARBA" id="ARBA00023140"/>
    </source>
</evidence>
<dbReference type="GO" id="GO:0051990">
    <property type="term" value="F:(R)-2-hydroxyglutarate dehydrogenase activity"/>
    <property type="evidence" value="ECO:0007669"/>
    <property type="project" value="UniProtKB-EC"/>
</dbReference>
<evidence type="ECO:0000259" key="13">
    <source>
        <dbReference type="PROSITE" id="PS51387"/>
    </source>
</evidence>
<dbReference type="InterPro" id="IPR016169">
    <property type="entry name" value="FAD-bd_PCMH_sub2"/>
</dbReference>
<dbReference type="InterPro" id="IPR036318">
    <property type="entry name" value="FAD-bd_PCMH-like_sf"/>
</dbReference>
<evidence type="ECO:0000256" key="4">
    <source>
        <dbReference type="ARBA" id="ARBA00011738"/>
    </source>
</evidence>
<evidence type="ECO:0000256" key="10">
    <source>
        <dbReference type="ARBA" id="ARBA00039639"/>
    </source>
</evidence>
<dbReference type="InterPro" id="IPR016166">
    <property type="entry name" value="FAD-bd_PCMH"/>
</dbReference>
<dbReference type="Gene3D" id="3.30.465.10">
    <property type="match status" value="1"/>
</dbReference>
<dbReference type="Gene3D" id="3.30.43.10">
    <property type="entry name" value="Uridine Diphospho-n-acetylenolpyruvylglucosamine Reductase, domain 2"/>
    <property type="match status" value="1"/>
</dbReference>
<comment type="cofactor">
    <cofactor evidence="1">
        <name>FAD</name>
        <dbReference type="ChEBI" id="CHEBI:57692"/>
    </cofactor>
</comment>
<keyword evidence="6" id="KW-0274">FAD</keyword>
<organism evidence="14 15">
    <name type="scientific">Aromia moschata</name>
    <dbReference type="NCBI Taxonomy" id="1265417"/>
    <lineage>
        <taxon>Eukaryota</taxon>
        <taxon>Metazoa</taxon>
        <taxon>Ecdysozoa</taxon>
        <taxon>Arthropoda</taxon>
        <taxon>Hexapoda</taxon>
        <taxon>Insecta</taxon>
        <taxon>Pterygota</taxon>
        <taxon>Neoptera</taxon>
        <taxon>Endopterygota</taxon>
        <taxon>Coleoptera</taxon>
        <taxon>Polyphaga</taxon>
        <taxon>Cucujiformia</taxon>
        <taxon>Chrysomeloidea</taxon>
        <taxon>Cerambycidae</taxon>
        <taxon>Cerambycinae</taxon>
        <taxon>Callichromatini</taxon>
        <taxon>Aromia</taxon>
    </lineage>
</organism>
<evidence type="ECO:0000256" key="5">
    <source>
        <dbReference type="ARBA" id="ARBA00022630"/>
    </source>
</evidence>
<comment type="similarity">
    <text evidence="3">Belongs to the FAD-binding oxidoreductase/transferase type 4 family.</text>
</comment>
<comment type="subcellular location">
    <subcellularLocation>
        <location evidence="2">Peroxisome</location>
    </subcellularLocation>
</comment>
<feature type="domain" description="FAD-binding PCMH-type" evidence="13">
    <location>
        <begin position="84"/>
        <end position="263"/>
    </location>
</feature>
<evidence type="ECO:0000256" key="12">
    <source>
        <dbReference type="ARBA" id="ARBA00049267"/>
    </source>
</evidence>
<dbReference type="GO" id="GO:0005739">
    <property type="term" value="C:mitochondrion"/>
    <property type="evidence" value="ECO:0007669"/>
    <property type="project" value="TreeGrafter"/>
</dbReference>
<keyword evidence="7" id="KW-0560">Oxidoreductase</keyword>
<comment type="caution">
    <text evidence="14">The sequence shown here is derived from an EMBL/GenBank/DDBJ whole genome shotgun (WGS) entry which is preliminary data.</text>
</comment>
<dbReference type="PROSITE" id="PS51387">
    <property type="entry name" value="FAD_PCMH"/>
    <property type="match status" value="1"/>
</dbReference>
<dbReference type="InterPro" id="IPR006094">
    <property type="entry name" value="Oxid_FAD_bind_N"/>
</dbReference>
<evidence type="ECO:0000256" key="1">
    <source>
        <dbReference type="ARBA" id="ARBA00001974"/>
    </source>
</evidence>
<dbReference type="InterPro" id="IPR051264">
    <property type="entry name" value="FAD-oxidored/transferase_4"/>
</dbReference>
<dbReference type="SUPFAM" id="SSF56176">
    <property type="entry name" value="FAD-binding/transporter-associated domain-like"/>
    <property type="match status" value="1"/>
</dbReference>
<dbReference type="GO" id="GO:0005777">
    <property type="term" value="C:peroxisome"/>
    <property type="evidence" value="ECO:0007669"/>
    <property type="project" value="UniProtKB-SubCell"/>
</dbReference>
<dbReference type="EMBL" id="JAPWTK010000047">
    <property type="protein sequence ID" value="KAJ8954511.1"/>
    <property type="molecule type" value="Genomic_DNA"/>
</dbReference>
<dbReference type="FunFam" id="3.30.70.2190:FF:000001">
    <property type="entry name" value="D-2-hydroxyglutarate dehydrogenase mitochondrial"/>
    <property type="match status" value="1"/>
</dbReference>
<keyword evidence="5" id="KW-0285">Flavoprotein</keyword>
<dbReference type="InterPro" id="IPR016171">
    <property type="entry name" value="Vanillyl_alc_oxidase_C-sub2"/>
</dbReference>
<dbReference type="SUPFAM" id="SSF55103">
    <property type="entry name" value="FAD-linked oxidases, C-terminal domain"/>
    <property type="match status" value="1"/>
</dbReference>
<dbReference type="GO" id="GO:0071949">
    <property type="term" value="F:FAD binding"/>
    <property type="evidence" value="ECO:0007669"/>
    <property type="project" value="InterPro"/>
</dbReference>
<reference evidence="14" key="1">
    <citation type="journal article" date="2023" name="Insect Mol. Biol.">
        <title>Genome sequencing provides insights into the evolution of gene families encoding plant cell wall-degrading enzymes in longhorned beetles.</title>
        <authorList>
            <person name="Shin N.R."/>
            <person name="Okamura Y."/>
            <person name="Kirsch R."/>
            <person name="Pauchet Y."/>
        </authorList>
    </citation>
    <scope>NUCLEOTIDE SEQUENCE</scope>
    <source>
        <strain evidence="14">AMC_N1</strain>
    </source>
</reference>
<accession>A0AAV8YSW0</accession>
<comment type="catalytic activity">
    <reaction evidence="12">
        <text>(R)-malate + A = oxaloacetate + AH2</text>
        <dbReference type="Rhea" id="RHEA:67460"/>
        <dbReference type="ChEBI" id="CHEBI:13193"/>
        <dbReference type="ChEBI" id="CHEBI:15588"/>
        <dbReference type="ChEBI" id="CHEBI:16452"/>
        <dbReference type="ChEBI" id="CHEBI:17499"/>
    </reaction>
    <physiologicalReaction direction="left-to-right" evidence="12">
        <dbReference type="Rhea" id="RHEA:67461"/>
    </physiologicalReaction>
</comment>
<evidence type="ECO:0000313" key="15">
    <source>
        <dbReference type="Proteomes" id="UP001162162"/>
    </source>
</evidence>
<dbReference type="InterPro" id="IPR016167">
    <property type="entry name" value="FAD-bd_PCMH_sub1"/>
</dbReference>
<evidence type="ECO:0000256" key="9">
    <source>
        <dbReference type="ARBA" id="ARBA00039003"/>
    </source>
</evidence>
<evidence type="ECO:0000256" key="7">
    <source>
        <dbReference type="ARBA" id="ARBA00023002"/>
    </source>
</evidence>
<protein>
    <recommendedName>
        <fullName evidence="10">D-2-hydroxyglutarate dehydrogenase, mitochondrial</fullName>
        <ecNumber evidence="9">1.1.99.39</ecNumber>
    </recommendedName>
</protein>
<dbReference type="EC" id="1.1.99.39" evidence="9"/>
<dbReference type="FunFam" id="3.30.70.2740:FF:000002">
    <property type="entry name" value="D-2-hydroxyglutarate dehydrogenase mitochondrial"/>
    <property type="match status" value="1"/>
</dbReference>
<dbReference type="FunFam" id="1.10.45.10:FF:000001">
    <property type="entry name" value="D-lactate dehydrogenase mitochondrial"/>
    <property type="match status" value="1"/>
</dbReference>
<comment type="subunit">
    <text evidence="4">Homodimer.</text>
</comment>
<dbReference type="InterPro" id="IPR016164">
    <property type="entry name" value="FAD-linked_Oxase-like_C"/>
</dbReference>
<dbReference type="AlphaFoldDB" id="A0AAV8YSW0"/>
<dbReference type="PANTHER" id="PTHR43716:SF1">
    <property type="entry name" value="D-2-HYDROXYGLUTARATE DEHYDROGENASE, MITOCHONDRIAL"/>
    <property type="match status" value="1"/>
</dbReference>
<dbReference type="Proteomes" id="UP001162162">
    <property type="component" value="Unassembled WGS sequence"/>
</dbReference>
<gene>
    <name evidence="14" type="ORF">NQ318_000742</name>
</gene>
<dbReference type="FunFam" id="3.30.465.10:FF:000001">
    <property type="entry name" value="D-2-hydroxyglutarate dehydrogenase, mitochondrial"/>
    <property type="match status" value="1"/>
</dbReference>
<dbReference type="Gene3D" id="3.30.70.2740">
    <property type="match status" value="1"/>
</dbReference>
<dbReference type="Pfam" id="PF01565">
    <property type="entry name" value="FAD_binding_4"/>
    <property type="match status" value="1"/>
</dbReference>
<sequence>MFSKVQRCARFQFFKVYENGNFKRCGSTYGRPDFTKNTYNVSRGYYNYLQEDHIRFFQRLLGEKRVIMDLSDLEKYNVDWYIQVRGCSSIVLKPKTTDEVSKILSFCEKNRLAVCPQGGNTGVVGGAVPVFDEIILSTELMNQIISLDETLGVMVCEAGCVLENLDNHLADRGLTVPLDLGSKGSCQIGGNVSTNAGGMRLIRYGNMHGNILGLEVVKANGEIIDCLSTLKKDNTGYHLKHLFIGAEGTLGVVTKVAFHCPPRPKYRSVAFLGLQDFHKALKTFRKAKEELGEILSAVEVMDIPTMNFIKEKNNQQSPIGNYPFYLMIEISGSNESHDSEKLHSFLDSCMSSNLILTGTVATDPTKLNAIWRIREGISEGYKTCGAVFHYDISLPLEHYYTLVDDMRRHMGSRCERVFGYGHLGDGNLHLQIQMKEYSKELKELAEPYIYKRTAELKGSISAEHGMGFMKRRYLDLAKPPSSVSLMRDLKKLFDPNGILNPYKVFP</sequence>
<dbReference type="Gene3D" id="1.10.45.10">
    <property type="entry name" value="Vanillyl-alcohol Oxidase, Chain A, domain 4"/>
    <property type="match status" value="1"/>
</dbReference>
<dbReference type="InterPro" id="IPR004113">
    <property type="entry name" value="FAD-bd_oxidored_4_C"/>
</dbReference>
<dbReference type="FunFam" id="3.30.43.10:FF:000011">
    <property type="entry name" value="D-lactate dehydrogenase (Cytochrome)"/>
    <property type="match status" value="1"/>
</dbReference>
<evidence type="ECO:0000256" key="3">
    <source>
        <dbReference type="ARBA" id="ARBA00008000"/>
    </source>
</evidence>
<evidence type="ECO:0000313" key="14">
    <source>
        <dbReference type="EMBL" id="KAJ8954511.1"/>
    </source>
</evidence>
<dbReference type="Gene3D" id="3.30.70.2190">
    <property type="match status" value="1"/>
</dbReference>